<organism evidence="6 7">
    <name type="scientific">Catellatospora chokoriensis</name>
    <dbReference type="NCBI Taxonomy" id="310353"/>
    <lineage>
        <taxon>Bacteria</taxon>
        <taxon>Bacillati</taxon>
        <taxon>Actinomycetota</taxon>
        <taxon>Actinomycetes</taxon>
        <taxon>Micromonosporales</taxon>
        <taxon>Micromonosporaceae</taxon>
        <taxon>Catellatospora</taxon>
    </lineage>
</organism>
<comment type="caution">
    <text evidence="6">The sequence shown here is derived from an EMBL/GenBank/DDBJ whole genome shotgun (WGS) entry which is preliminary data.</text>
</comment>
<evidence type="ECO:0000259" key="4">
    <source>
        <dbReference type="Pfam" id="PF00440"/>
    </source>
</evidence>
<dbReference type="InterPro" id="IPR009057">
    <property type="entry name" value="Homeodomain-like_sf"/>
</dbReference>
<dbReference type="InterPro" id="IPR036271">
    <property type="entry name" value="Tet_transcr_reg_TetR-rel_C_sf"/>
</dbReference>
<dbReference type="SUPFAM" id="SSF48498">
    <property type="entry name" value="Tetracyclin repressor-like, C-terminal domain"/>
    <property type="match status" value="1"/>
</dbReference>
<evidence type="ECO:0000256" key="1">
    <source>
        <dbReference type="ARBA" id="ARBA00023015"/>
    </source>
</evidence>
<dbReference type="Pfam" id="PF00440">
    <property type="entry name" value="TetR_N"/>
    <property type="match status" value="1"/>
</dbReference>
<gene>
    <name evidence="6" type="ORF">Cch02nite_51640</name>
</gene>
<reference evidence="6 7" key="1">
    <citation type="submission" date="2021-01" db="EMBL/GenBank/DDBJ databases">
        <title>Whole genome shotgun sequence of Catellatospora chokoriensis NBRC 107358.</title>
        <authorList>
            <person name="Komaki H."/>
            <person name="Tamura T."/>
        </authorList>
    </citation>
    <scope>NUCLEOTIDE SEQUENCE [LARGE SCALE GENOMIC DNA]</scope>
    <source>
        <strain evidence="6 7">NBRC 107358</strain>
    </source>
</reference>
<dbReference type="InterPro" id="IPR001647">
    <property type="entry name" value="HTH_TetR"/>
</dbReference>
<dbReference type="RefSeq" id="WP_191842086.1">
    <property type="nucleotide sequence ID" value="NZ_BAAALB010000017.1"/>
</dbReference>
<proteinExistence type="predicted"/>
<keyword evidence="1" id="KW-0805">Transcription regulation</keyword>
<keyword evidence="2" id="KW-0238">DNA-binding</keyword>
<dbReference type="Proteomes" id="UP000619293">
    <property type="component" value="Unassembled WGS sequence"/>
</dbReference>
<dbReference type="PANTHER" id="PTHR47506:SF3">
    <property type="entry name" value="HTH-TYPE TRANSCRIPTIONAL REGULATOR LMRA"/>
    <property type="match status" value="1"/>
</dbReference>
<dbReference type="InterPro" id="IPR011075">
    <property type="entry name" value="TetR_C"/>
</dbReference>
<accession>A0A8J3NT59</accession>
<keyword evidence="3" id="KW-0804">Transcription</keyword>
<feature type="domain" description="Tetracyclin repressor-like C-terminal" evidence="5">
    <location>
        <begin position="108"/>
        <end position="194"/>
    </location>
</feature>
<dbReference type="GO" id="GO:0003677">
    <property type="term" value="F:DNA binding"/>
    <property type="evidence" value="ECO:0007669"/>
    <property type="project" value="UniProtKB-KW"/>
</dbReference>
<dbReference type="Pfam" id="PF16925">
    <property type="entry name" value="TetR_C_13"/>
    <property type="match status" value="1"/>
</dbReference>
<feature type="domain" description="HTH tetR-type" evidence="4">
    <location>
        <begin position="20"/>
        <end position="67"/>
    </location>
</feature>
<evidence type="ECO:0000256" key="3">
    <source>
        <dbReference type="ARBA" id="ARBA00023163"/>
    </source>
</evidence>
<evidence type="ECO:0000313" key="6">
    <source>
        <dbReference type="EMBL" id="GIF91720.1"/>
    </source>
</evidence>
<evidence type="ECO:0008006" key="8">
    <source>
        <dbReference type="Google" id="ProtNLM"/>
    </source>
</evidence>
<sequence length="212" mass="22209">MTATATARLTAKGAATRARIVAAAADLVLARGVGGTSLDDVRAGTLTSKSQLFHYFPGGKSELVLAIAELQMQRVLQAQQPHLETLDTWAAWDGWRDALVAHYGSQPHWGCPIGTLVSELVGTDPTAAAEVVGHLNRWRAYLRDGLSRMRDTGLLRPDADPDRLALATFASVQGGLLLSQALQSVEPLSAALEAALAALHAAAPDGQAGTAD</sequence>
<evidence type="ECO:0000256" key="2">
    <source>
        <dbReference type="ARBA" id="ARBA00023125"/>
    </source>
</evidence>
<evidence type="ECO:0000259" key="5">
    <source>
        <dbReference type="Pfam" id="PF16925"/>
    </source>
</evidence>
<dbReference type="PANTHER" id="PTHR47506">
    <property type="entry name" value="TRANSCRIPTIONAL REGULATORY PROTEIN"/>
    <property type="match status" value="1"/>
</dbReference>
<dbReference type="SUPFAM" id="SSF46689">
    <property type="entry name" value="Homeodomain-like"/>
    <property type="match status" value="1"/>
</dbReference>
<name>A0A8J3NT59_9ACTN</name>
<dbReference type="AlphaFoldDB" id="A0A8J3NT59"/>
<keyword evidence="7" id="KW-1185">Reference proteome</keyword>
<protein>
    <recommendedName>
        <fullName evidence="8">TetR family transcriptional regulator</fullName>
    </recommendedName>
</protein>
<evidence type="ECO:0000313" key="7">
    <source>
        <dbReference type="Proteomes" id="UP000619293"/>
    </source>
</evidence>
<dbReference type="EMBL" id="BONG01000035">
    <property type="protein sequence ID" value="GIF91720.1"/>
    <property type="molecule type" value="Genomic_DNA"/>
</dbReference>
<dbReference type="Gene3D" id="1.10.357.10">
    <property type="entry name" value="Tetracycline Repressor, domain 2"/>
    <property type="match status" value="1"/>
</dbReference>